<protein>
    <submittedName>
        <fullName evidence="2">Uncharacterized protein</fullName>
    </submittedName>
</protein>
<proteinExistence type="predicted"/>
<dbReference type="EMBL" id="NAJO01000035">
    <property type="protein sequence ID" value="OQO00492.1"/>
    <property type="molecule type" value="Genomic_DNA"/>
</dbReference>
<organism evidence="2 3">
    <name type="scientific">Cryoendolithus antarcticus</name>
    <dbReference type="NCBI Taxonomy" id="1507870"/>
    <lineage>
        <taxon>Eukaryota</taxon>
        <taxon>Fungi</taxon>
        <taxon>Dikarya</taxon>
        <taxon>Ascomycota</taxon>
        <taxon>Pezizomycotina</taxon>
        <taxon>Dothideomycetes</taxon>
        <taxon>Dothideomycetidae</taxon>
        <taxon>Cladosporiales</taxon>
        <taxon>Cladosporiaceae</taxon>
        <taxon>Cryoendolithus</taxon>
    </lineage>
</organism>
<evidence type="ECO:0000313" key="2">
    <source>
        <dbReference type="EMBL" id="OQO00492.1"/>
    </source>
</evidence>
<dbReference type="Proteomes" id="UP000192596">
    <property type="component" value="Unassembled WGS sequence"/>
</dbReference>
<sequence length="264" mass="28963">MPFRKSISKPAVEGASPCATFTDAYTRLRKLYNAGGPTLQTFIRNTHQLLQDTYLRRYRKALLVLARTIPAIGEDWTVDLEFELHRKRVILLDSAEDGKITTFDEVWQSVEELKEIVDAVLAPKHGRSQTGVLTGRQASAAEKEADHDEVVVLVNADDGSVNGIGPSTRPESNGIQLVDLAFNSISLQPNGIADTQPNKSTTPSAARLEIMRQAKDLGYHDEPSKPSAKLKDLFATSVELGFGGDQPYKDPMLKRAKSPPPADP</sequence>
<dbReference type="AlphaFoldDB" id="A0A1V8SNN0"/>
<evidence type="ECO:0000313" key="3">
    <source>
        <dbReference type="Proteomes" id="UP000192596"/>
    </source>
</evidence>
<evidence type="ECO:0000256" key="1">
    <source>
        <dbReference type="SAM" id="MobiDB-lite"/>
    </source>
</evidence>
<keyword evidence="3" id="KW-1185">Reference proteome</keyword>
<reference evidence="3" key="1">
    <citation type="submission" date="2017-03" db="EMBL/GenBank/DDBJ databases">
        <title>Genomes of endolithic fungi from Antarctica.</title>
        <authorList>
            <person name="Coleine C."/>
            <person name="Masonjones S."/>
            <person name="Stajich J.E."/>
        </authorList>
    </citation>
    <scope>NUCLEOTIDE SEQUENCE [LARGE SCALE GENOMIC DNA]</scope>
    <source>
        <strain evidence="3">CCFEE 5527</strain>
    </source>
</reference>
<dbReference type="InParanoid" id="A0A1V8SNN0"/>
<name>A0A1V8SNN0_9PEZI</name>
<comment type="caution">
    <text evidence="2">The sequence shown here is derived from an EMBL/GenBank/DDBJ whole genome shotgun (WGS) entry which is preliminary data.</text>
</comment>
<accession>A0A1V8SNN0</accession>
<gene>
    <name evidence="2" type="ORF">B0A48_13841</name>
</gene>
<feature type="region of interest" description="Disordered" evidence="1">
    <location>
        <begin position="241"/>
        <end position="264"/>
    </location>
</feature>